<accession>A0A9D5CRL5</accession>
<sequence>MEALKRHQWSISIHAKAKGVGFKLKAFRILHRSRLSFILRIPGFPFYLKSRTELAREGSGKTRFLRFLRRIFRWKPKNVAEKKDVLCVKGSKVGKPERSGFQFPLQMLGNGIYDQN</sequence>
<dbReference type="EMBL" id="JAGGNH010000003">
    <property type="protein sequence ID" value="KAJ0978401.1"/>
    <property type="molecule type" value="Genomic_DNA"/>
</dbReference>
<dbReference type="Proteomes" id="UP001085076">
    <property type="component" value="Miscellaneous, Linkage group lg03"/>
</dbReference>
<keyword evidence="2" id="KW-1185">Reference proteome</keyword>
<reference evidence="1" key="2">
    <citation type="journal article" date="2022" name="Hortic Res">
        <title>The genome of Dioscorea zingiberensis sheds light on the biosynthesis, origin and evolution of the medicinally important diosgenin saponins.</title>
        <authorList>
            <person name="Li Y."/>
            <person name="Tan C."/>
            <person name="Li Z."/>
            <person name="Guo J."/>
            <person name="Li S."/>
            <person name="Chen X."/>
            <person name="Wang C."/>
            <person name="Dai X."/>
            <person name="Yang H."/>
            <person name="Song W."/>
            <person name="Hou L."/>
            <person name="Xu J."/>
            <person name="Tong Z."/>
            <person name="Xu A."/>
            <person name="Yuan X."/>
            <person name="Wang W."/>
            <person name="Yang Q."/>
            <person name="Chen L."/>
            <person name="Sun Z."/>
            <person name="Wang K."/>
            <person name="Pan B."/>
            <person name="Chen J."/>
            <person name="Bao Y."/>
            <person name="Liu F."/>
            <person name="Qi X."/>
            <person name="Gang D.R."/>
            <person name="Wen J."/>
            <person name="Li J."/>
        </authorList>
    </citation>
    <scope>NUCLEOTIDE SEQUENCE</scope>
    <source>
        <strain evidence="1">Dzin_1.0</strain>
    </source>
</reference>
<comment type="caution">
    <text evidence="1">The sequence shown here is derived from an EMBL/GenBank/DDBJ whole genome shotgun (WGS) entry which is preliminary data.</text>
</comment>
<name>A0A9D5CRL5_9LILI</name>
<reference evidence="1" key="1">
    <citation type="submission" date="2021-03" db="EMBL/GenBank/DDBJ databases">
        <authorList>
            <person name="Li Z."/>
            <person name="Yang C."/>
        </authorList>
    </citation>
    <scope>NUCLEOTIDE SEQUENCE</scope>
    <source>
        <strain evidence="1">Dzin_1.0</strain>
        <tissue evidence="1">Leaf</tissue>
    </source>
</reference>
<evidence type="ECO:0000313" key="1">
    <source>
        <dbReference type="EMBL" id="KAJ0978401.1"/>
    </source>
</evidence>
<gene>
    <name evidence="1" type="ORF">J5N97_013875</name>
</gene>
<organism evidence="1 2">
    <name type="scientific">Dioscorea zingiberensis</name>
    <dbReference type="NCBI Taxonomy" id="325984"/>
    <lineage>
        <taxon>Eukaryota</taxon>
        <taxon>Viridiplantae</taxon>
        <taxon>Streptophyta</taxon>
        <taxon>Embryophyta</taxon>
        <taxon>Tracheophyta</taxon>
        <taxon>Spermatophyta</taxon>
        <taxon>Magnoliopsida</taxon>
        <taxon>Liliopsida</taxon>
        <taxon>Dioscoreales</taxon>
        <taxon>Dioscoreaceae</taxon>
        <taxon>Dioscorea</taxon>
    </lineage>
</organism>
<evidence type="ECO:0000313" key="2">
    <source>
        <dbReference type="Proteomes" id="UP001085076"/>
    </source>
</evidence>
<protein>
    <submittedName>
        <fullName evidence="1">Uncharacterized protein</fullName>
    </submittedName>
</protein>
<proteinExistence type="predicted"/>
<dbReference type="OrthoDB" id="10534720at2759"/>
<dbReference type="AlphaFoldDB" id="A0A9D5CRL5"/>